<evidence type="ECO:0000313" key="1">
    <source>
        <dbReference type="EMBL" id="PNU18658.1"/>
    </source>
</evidence>
<dbReference type="RefSeq" id="WP_103116829.1">
    <property type="nucleotide sequence ID" value="NZ_PPFX01000058.1"/>
</dbReference>
<dbReference type="EMBL" id="PPFX01000058">
    <property type="protein sequence ID" value="PNU18658.1"/>
    <property type="molecule type" value="Genomic_DNA"/>
</dbReference>
<gene>
    <name evidence="1" type="ORF">C2E25_16555</name>
</gene>
<dbReference type="Proteomes" id="UP000236340">
    <property type="component" value="Unassembled WGS sequence"/>
</dbReference>
<name>A0A2K2H5S7_9BACT</name>
<accession>A0A2K2H5S7</accession>
<protein>
    <submittedName>
        <fullName evidence="1">Uncharacterized protein</fullName>
    </submittedName>
</protein>
<dbReference type="AlphaFoldDB" id="A0A2K2H5S7"/>
<organism evidence="1 2">
    <name type="scientific">Geothermobacter hydrogeniphilus</name>
    <dbReference type="NCBI Taxonomy" id="1969733"/>
    <lineage>
        <taxon>Bacteria</taxon>
        <taxon>Pseudomonadati</taxon>
        <taxon>Thermodesulfobacteriota</taxon>
        <taxon>Desulfuromonadia</taxon>
        <taxon>Desulfuromonadales</taxon>
        <taxon>Geothermobacteraceae</taxon>
        <taxon>Geothermobacter</taxon>
    </lineage>
</organism>
<evidence type="ECO:0000313" key="2">
    <source>
        <dbReference type="Proteomes" id="UP000236340"/>
    </source>
</evidence>
<comment type="caution">
    <text evidence="1">The sequence shown here is derived from an EMBL/GenBank/DDBJ whole genome shotgun (WGS) entry which is preliminary data.</text>
</comment>
<sequence length="60" mass="7169">MIKLTPKEVLESTTDIVKGMMAEIIKIEKEYQHYQNLSYVKDKEKEVCLRIKKLIERKTL</sequence>
<reference evidence="1 2" key="1">
    <citation type="journal article" date="2018" name="Genome Announc.">
        <title>Genome Sequence of Geothermobacter sp. HR-1 Iron Reducer from the Loihi Seamount.</title>
        <authorList>
            <person name="Smith H."/>
            <person name="Abuyen K."/>
            <person name="Tremblay J."/>
            <person name="Savalia P."/>
            <person name="Perez-Rodriguez I."/>
            <person name="Emerson D."/>
            <person name="Tully B."/>
            <person name="Amend J."/>
        </authorList>
    </citation>
    <scope>NUCLEOTIDE SEQUENCE [LARGE SCALE GENOMIC DNA]</scope>
    <source>
        <strain evidence="1 2">HR-1</strain>
    </source>
</reference>
<proteinExistence type="predicted"/>